<feature type="region of interest" description="Disordered" evidence="1">
    <location>
        <begin position="21"/>
        <end position="54"/>
    </location>
</feature>
<dbReference type="RefSeq" id="WP_324780033.1">
    <property type="nucleotide sequence ID" value="NZ_CP141769.1"/>
</dbReference>
<protein>
    <submittedName>
        <fullName evidence="2">DUF1302 family protein</fullName>
    </submittedName>
</protein>
<name>A0ABZ1CJR1_9PROT</name>
<evidence type="ECO:0000313" key="3">
    <source>
        <dbReference type="Proteomes" id="UP001334732"/>
    </source>
</evidence>
<feature type="compositionally biased region" description="Low complexity" evidence="1">
    <location>
        <begin position="39"/>
        <end position="54"/>
    </location>
</feature>
<dbReference type="EMBL" id="CP141769">
    <property type="protein sequence ID" value="WRS39502.1"/>
    <property type="molecule type" value="Genomic_DNA"/>
</dbReference>
<gene>
    <name evidence="2" type="ORF">VA613_01145</name>
</gene>
<proteinExistence type="predicted"/>
<dbReference type="Proteomes" id="UP001334732">
    <property type="component" value="Chromosome"/>
</dbReference>
<accession>A0ABZ1CJR1</accession>
<reference evidence="2 3" key="1">
    <citation type="submission" date="2023-12" db="EMBL/GenBank/DDBJ databases">
        <title>Thiobacillus sedimentum sp. nov., a chemolithoautotrophic sulfur-oxidizing bacterium isolated from freshwater sediment.</title>
        <authorList>
            <person name="Luo J."/>
            <person name="Dai C."/>
        </authorList>
    </citation>
    <scope>NUCLEOTIDE SEQUENCE [LARGE SCALE GENOMIC DNA]</scope>
    <source>
        <strain evidence="2 3">SCUT-2</strain>
    </source>
</reference>
<evidence type="ECO:0000313" key="2">
    <source>
        <dbReference type="EMBL" id="WRS39502.1"/>
    </source>
</evidence>
<dbReference type="SUPFAM" id="SSF56935">
    <property type="entry name" value="Porins"/>
    <property type="match status" value="1"/>
</dbReference>
<sequence length="472" mass="52311">MLGLMMAAPALAADKADAQSLDDLFGDAPPAAPQPAPRTEPAGAVPPAAGTADKPVPEVAAPVAEATQPASPASRVTGFFQNDLAYTYAGDRHWSRFNNTLDVATSGRLAGVGAWKLGGRVNYDPIYDLTDYYPSAVRRDQRFEAMIRDAYLDFSAAGLDFRVGRQQIVWGEMVGLFFADVVSAKDMRQFVLPDFDMIRIPQWAARAEYFSGAFHAEGIWIPYMTYDDIGKPGAEFYPFVPPATPGYQTVIAKERKPTGLDDAGYGARLSWLEDGWDVSGFYYTANDPSAAFSRETSLTTITYLPVHKRIHQLGATLAKDLGPMVLKAEAVYTRDKLFSTLDPADADGLVKQNFLDYIVGLEWSFPQETRVNVQFYQRLFANHDPGIVPDATESGVSLLLSTQALHPRLEPELLLIRSLNRADWLAQFKLTWKMDDHWRLATGVDVFEGPPTGLFGIYDSRDRVYTEVRYSF</sequence>
<keyword evidence="3" id="KW-1185">Reference proteome</keyword>
<dbReference type="InterPro" id="IPR010727">
    <property type="entry name" value="DUF1302"/>
</dbReference>
<evidence type="ECO:0000256" key="1">
    <source>
        <dbReference type="SAM" id="MobiDB-lite"/>
    </source>
</evidence>
<organism evidence="2 3">
    <name type="scientific">Thiobacillus sedimenti</name>
    <dbReference type="NCBI Taxonomy" id="3110231"/>
    <lineage>
        <taxon>Bacteria</taxon>
        <taxon>Pseudomonadati</taxon>
        <taxon>Pseudomonadota</taxon>
        <taxon>Betaproteobacteria</taxon>
        <taxon>Nitrosomonadales</taxon>
        <taxon>Thiobacillaceae</taxon>
        <taxon>Thiobacillus</taxon>
    </lineage>
</organism>
<dbReference type="Pfam" id="PF06980">
    <property type="entry name" value="DUF1302"/>
    <property type="match status" value="1"/>
</dbReference>